<protein>
    <submittedName>
        <fullName evidence="11">Phosphoethanolamine--lipid A transferase</fullName>
    </submittedName>
</protein>
<feature type="transmembrane region" description="Helical" evidence="8">
    <location>
        <begin position="76"/>
        <end position="98"/>
    </location>
</feature>
<reference evidence="11 12" key="1">
    <citation type="submission" date="2023-01" db="EMBL/GenBank/DDBJ databases">
        <title>Novel species of the genus Vogesella isolated from rivers.</title>
        <authorList>
            <person name="Lu H."/>
        </authorList>
    </citation>
    <scope>NUCLEOTIDE SEQUENCE [LARGE SCALE GENOMIC DNA]</scope>
    <source>
        <strain evidence="11 12">DC21W</strain>
    </source>
</reference>
<comment type="caution">
    <text evidence="11">The sequence shown here is derived from an EMBL/GenBank/DDBJ whole genome shotgun (WGS) entry which is preliminary data.</text>
</comment>
<dbReference type="InterPro" id="IPR017850">
    <property type="entry name" value="Alkaline_phosphatase_core_sf"/>
</dbReference>
<name>A0ABT5IZN5_9NEIS</name>
<evidence type="ECO:0000256" key="3">
    <source>
        <dbReference type="ARBA" id="ARBA00022519"/>
    </source>
</evidence>
<keyword evidence="3" id="KW-0997">Cell inner membrane</keyword>
<comment type="subcellular location">
    <subcellularLocation>
        <location evidence="1">Cell inner membrane</location>
        <topology evidence="1">Multi-pass membrane protein</topology>
    </subcellularLocation>
</comment>
<dbReference type="SUPFAM" id="SSF53649">
    <property type="entry name" value="Alkaline phosphatase-like"/>
    <property type="match status" value="1"/>
</dbReference>
<dbReference type="CDD" id="cd16017">
    <property type="entry name" value="LptA"/>
    <property type="match status" value="1"/>
</dbReference>
<dbReference type="InterPro" id="IPR058130">
    <property type="entry name" value="PEA_transf_C"/>
</dbReference>
<organism evidence="11 12">
    <name type="scientific">Vogesella aquatica</name>
    <dbReference type="NCBI Taxonomy" id="2984206"/>
    <lineage>
        <taxon>Bacteria</taxon>
        <taxon>Pseudomonadati</taxon>
        <taxon>Pseudomonadota</taxon>
        <taxon>Betaproteobacteria</taxon>
        <taxon>Neisseriales</taxon>
        <taxon>Chromobacteriaceae</taxon>
        <taxon>Vogesella</taxon>
    </lineage>
</organism>
<proteinExistence type="predicted"/>
<feature type="domain" description="Sulfatase N-terminal" evidence="9">
    <location>
        <begin position="235"/>
        <end position="523"/>
    </location>
</feature>
<evidence type="ECO:0000256" key="2">
    <source>
        <dbReference type="ARBA" id="ARBA00022475"/>
    </source>
</evidence>
<keyword evidence="6 8" id="KW-1133">Transmembrane helix</keyword>
<keyword evidence="2" id="KW-1003">Cell membrane</keyword>
<accession>A0ABT5IZN5</accession>
<evidence type="ECO:0000256" key="8">
    <source>
        <dbReference type="SAM" id="Phobius"/>
    </source>
</evidence>
<keyword evidence="4 11" id="KW-0808">Transferase</keyword>
<gene>
    <name evidence="11" type="ORF">PQU95_12405</name>
</gene>
<evidence type="ECO:0000256" key="7">
    <source>
        <dbReference type="ARBA" id="ARBA00023136"/>
    </source>
</evidence>
<evidence type="ECO:0000313" key="12">
    <source>
        <dbReference type="Proteomes" id="UP001219956"/>
    </source>
</evidence>
<evidence type="ECO:0000256" key="5">
    <source>
        <dbReference type="ARBA" id="ARBA00022692"/>
    </source>
</evidence>
<feature type="transmembrane region" description="Helical" evidence="8">
    <location>
        <begin position="118"/>
        <end position="139"/>
    </location>
</feature>
<feature type="transmembrane region" description="Helical" evidence="8">
    <location>
        <begin position="46"/>
        <end position="69"/>
    </location>
</feature>
<dbReference type="EMBL" id="JAQQLF010000015">
    <property type="protein sequence ID" value="MDC7718012.1"/>
    <property type="molecule type" value="Genomic_DNA"/>
</dbReference>
<dbReference type="RefSeq" id="WP_272752315.1">
    <property type="nucleotide sequence ID" value="NZ_JAQQLF010000015.1"/>
</dbReference>
<dbReference type="Pfam" id="PF08019">
    <property type="entry name" value="EptA_B_N"/>
    <property type="match status" value="1"/>
</dbReference>
<keyword evidence="5 8" id="KW-0812">Transmembrane</keyword>
<keyword evidence="7 8" id="KW-0472">Membrane</keyword>
<dbReference type="PANTHER" id="PTHR30443">
    <property type="entry name" value="INNER MEMBRANE PROTEIN"/>
    <property type="match status" value="1"/>
</dbReference>
<evidence type="ECO:0000313" key="11">
    <source>
        <dbReference type="EMBL" id="MDC7718012.1"/>
    </source>
</evidence>
<dbReference type="GO" id="GO:0016740">
    <property type="term" value="F:transferase activity"/>
    <property type="evidence" value="ECO:0007669"/>
    <property type="project" value="UniProtKB-KW"/>
</dbReference>
<evidence type="ECO:0000256" key="4">
    <source>
        <dbReference type="ARBA" id="ARBA00022679"/>
    </source>
</evidence>
<dbReference type="Pfam" id="PF00884">
    <property type="entry name" value="Sulfatase"/>
    <property type="match status" value="1"/>
</dbReference>
<dbReference type="PANTHER" id="PTHR30443:SF0">
    <property type="entry name" value="PHOSPHOETHANOLAMINE TRANSFERASE EPTA"/>
    <property type="match status" value="1"/>
</dbReference>
<sequence length="542" mass="59975">MKISLFRPLRAEVLAVCLSLLLVLFFNMPFWQRLYGIVSPLDAHGVKMLGLAFVLVTAFFSLLLQLLVWPKIGKPLLTALLLTTAGVSYFMSQYGVLIDMNMVRNAMQTDGAEVRDLLTVKMVLTVLLLGGVPSLWLWKTPVLYRPPLRELGARVVAVLVSAGVLVAVAMVGYQDFASLFRNNRELRFALTPTNYLQATSSYIKRVTAKPAVLQKVGEDASRTAPWPAGSKPRVLVIVVGETARADHFSLNGYPRQTNPQLARIPGLINFPDTWSCGTETAISVPCMFSALPREKFDADEAKHRENLLDILQRTGIQVAWRDNNSGCKEACNRVPTEMVFGDKNPAFCADGECFDDILLDGLPQRLKALKGDAVIVLHQKGSHGPAYYKRYPKEYERFTPVCRTSELQKCSQQDIINGFDNTILYTDAILAKTIAALQAEPAVAGGMIYLSDHGESLGENNMYLHATPYLVAPDAQKHIPMVAWFSPAWQQAAGMQQACLQQGSKQRYSQDNLFHSVLGLMGVKTALYEAPLDMFAACRRPG</sequence>
<dbReference type="InterPro" id="IPR040423">
    <property type="entry name" value="PEA_transferase"/>
</dbReference>
<evidence type="ECO:0000256" key="6">
    <source>
        <dbReference type="ARBA" id="ARBA00022989"/>
    </source>
</evidence>
<evidence type="ECO:0000259" key="9">
    <source>
        <dbReference type="Pfam" id="PF00884"/>
    </source>
</evidence>
<dbReference type="InterPro" id="IPR012549">
    <property type="entry name" value="EptA-like_N"/>
</dbReference>
<dbReference type="NCBIfam" id="NF028537">
    <property type="entry name" value="P_eth_NH2_trans"/>
    <property type="match status" value="1"/>
</dbReference>
<feature type="domain" description="Phosphoethanolamine transferase N-terminal" evidence="10">
    <location>
        <begin position="57"/>
        <end position="205"/>
    </location>
</feature>
<evidence type="ECO:0000256" key="1">
    <source>
        <dbReference type="ARBA" id="ARBA00004429"/>
    </source>
</evidence>
<keyword evidence="12" id="KW-1185">Reference proteome</keyword>
<dbReference type="InterPro" id="IPR000917">
    <property type="entry name" value="Sulfatase_N"/>
</dbReference>
<feature type="transmembrane region" description="Helical" evidence="8">
    <location>
        <begin position="151"/>
        <end position="173"/>
    </location>
</feature>
<dbReference type="Proteomes" id="UP001219956">
    <property type="component" value="Unassembled WGS sequence"/>
</dbReference>
<evidence type="ECO:0000259" key="10">
    <source>
        <dbReference type="Pfam" id="PF08019"/>
    </source>
</evidence>
<dbReference type="Gene3D" id="3.40.720.10">
    <property type="entry name" value="Alkaline Phosphatase, subunit A"/>
    <property type="match status" value="1"/>
</dbReference>